<gene>
    <name evidence="1" type="ORF">DNG_05258</name>
</gene>
<reference evidence="1" key="1">
    <citation type="submission" date="2018-03" db="EMBL/GenBank/DDBJ databases">
        <authorList>
            <person name="Guldener U."/>
        </authorList>
    </citation>
    <scope>NUCLEOTIDE SEQUENCE</scope>
</reference>
<evidence type="ECO:0000313" key="1">
    <source>
        <dbReference type="EMBL" id="SPO02585.1"/>
    </source>
</evidence>
<name>A0AAE8MY30_9PEZI</name>
<comment type="caution">
    <text evidence="1">The sequence shown here is derived from an EMBL/GenBank/DDBJ whole genome shotgun (WGS) entry which is preliminary data.</text>
</comment>
<protein>
    <submittedName>
        <fullName evidence="1">Uncharacterized protein</fullName>
    </submittedName>
</protein>
<accession>A0AAE8MY30</accession>
<keyword evidence="2" id="KW-1185">Reference proteome</keyword>
<dbReference type="InterPro" id="IPR025213">
    <property type="entry name" value="Sim4_Fta2"/>
</dbReference>
<dbReference type="Pfam" id="PF13095">
    <property type="entry name" value="FTA2"/>
    <property type="match status" value="1"/>
</dbReference>
<dbReference type="AlphaFoldDB" id="A0AAE8MY30"/>
<evidence type="ECO:0000313" key="2">
    <source>
        <dbReference type="Proteomes" id="UP001187682"/>
    </source>
</evidence>
<proteinExistence type="predicted"/>
<sequence>MLSKLKALHKCGIVVCDVHADQWVDGVLVDFSTAMTIPHVYGPGGALERPSWTFASLAAWDLRRFQDDVIDEWNEIDWAKNYPRVTPPKRKCKLGAYVVQKNQGPILRRRPLLESTAASVAEQQGEWMRERLRPRPVQHGPYLPLLNNAHLTLDLLELPPYDPAKFDWMALEATIDASGRREKKMDRRGADVKSKV</sequence>
<dbReference type="EMBL" id="ONZQ02000006">
    <property type="protein sequence ID" value="SPO02585.1"/>
    <property type="molecule type" value="Genomic_DNA"/>
</dbReference>
<organism evidence="1 2">
    <name type="scientific">Cephalotrichum gorgonifer</name>
    <dbReference type="NCBI Taxonomy" id="2041049"/>
    <lineage>
        <taxon>Eukaryota</taxon>
        <taxon>Fungi</taxon>
        <taxon>Dikarya</taxon>
        <taxon>Ascomycota</taxon>
        <taxon>Pezizomycotina</taxon>
        <taxon>Sordariomycetes</taxon>
        <taxon>Hypocreomycetidae</taxon>
        <taxon>Microascales</taxon>
        <taxon>Microascaceae</taxon>
        <taxon>Cephalotrichum</taxon>
    </lineage>
</organism>
<dbReference type="Proteomes" id="UP001187682">
    <property type="component" value="Unassembled WGS sequence"/>
</dbReference>